<organism evidence="1 2">
    <name type="scientific">Fusarium oxysporum NRRL 32931</name>
    <dbReference type="NCBI Taxonomy" id="660029"/>
    <lineage>
        <taxon>Eukaryota</taxon>
        <taxon>Fungi</taxon>
        <taxon>Dikarya</taxon>
        <taxon>Ascomycota</taxon>
        <taxon>Pezizomycotina</taxon>
        <taxon>Sordariomycetes</taxon>
        <taxon>Hypocreomycetidae</taxon>
        <taxon>Hypocreales</taxon>
        <taxon>Nectriaceae</taxon>
        <taxon>Fusarium</taxon>
        <taxon>Fusarium oxysporum species complex</taxon>
    </lineage>
</organism>
<gene>
    <name evidence="1" type="ORF">FOYG_11912</name>
</gene>
<dbReference type="Proteomes" id="UP000030753">
    <property type="component" value="Unassembled WGS sequence"/>
</dbReference>
<evidence type="ECO:0000313" key="2">
    <source>
        <dbReference type="Proteomes" id="UP000030753"/>
    </source>
</evidence>
<proteinExistence type="predicted"/>
<evidence type="ECO:0000313" key="1">
    <source>
        <dbReference type="EMBL" id="EWY84459.1"/>
    </source>
</evidence>
<reference evidence="1 2" key="1">
    <citation type="submission" date="2011-06" db="EMBL/GenBank/DDBJ databases">
        <title>The Genome Sequence of Fusarium oxysporum FOSC 3-a.</title>
        <authorList>
            <consortium name="The Broad Institute Genome Sequencing Platform"/>
            <person name="Ma L.-J."/>
            <person name="Gale L.R."/>
            <person name="Schwartz D.C."/>
            <person name="Zhou S."/>
            <person name="Corby-Kistler H."/>
            <person name="Young S.K."/>
            <person name="Zeng Q."/>
            <person name="Gargeya S."/>
            <person name="Fitzgerald M."/>
            <person name="Haas B."/>
            <person name="Abouelleil A."/>
            <person name="Alvarado L."/>
            <person name="Arachchi H.M."/>
            <person name="Berlin A."/>
            <person name="Brown A."/>
            <person name="Chapman S.B."/>
            <person name="Chen Z."/>
            <person name="Dunbar C."/>
            <person name="Freedman E."/>
            <person name="Gearin G."/>
            <person name="Gellesch M."/>
            <person name="Goldberg J."/>
            <person name="Griggs A."/>
            <person name="Gujja S."/>
            <person name="Heiman D."/>
            <person name="Howarth C."/>
            <person name="Larson L."/>
            <person name="Lui A."/>
            <person name="MacDonald P.J.P."/>
            <person name="Mehta T."/>
            <person name="Montmayeur A."/>
            <person name="Murphy C."/>
            <person name="Neiman D."/>
            <person name="Pearson M."/>
            <person name="Priest M."/>
            <person name="Roberts A."/>
            <person name="Saif S."/>
            <person name="Shea T."/>
            <person name="Shenoy N."/>
            <person name="Sisk P."/>
            <person name="Stolte C."/>
            <person name="Sykes S."/>
            <person name="Wortman J."/>
            <person name="Nusbaum C."/>
            <person name="Birren B."/>
        </authorList>
    </citation>
    <scope>NUCLEOTIDE SEQUENCE [LARGE SCALE GENOMIC DNA]</scope>
    <source>
        <strain evidence="2">FOSC 3-a</strain>
    </source>
</reference>
<accession>W9HUI3</accession>
<dbReference type="AlphaFoldDB" id="W9HUI3"/>
<sequence>MDAKTGYTGLTAAEFVGADVFICNFSCKSGALFILR</sequence>
<dbReference type="EMBL" id="JH717846">
    <property type="protein sequence ID" value="EWY84459.1"/>
    <property type="molecule type" value="Genomic_DNA"/>
</dbReference>
<dbReference type="HOGENOM" id="CLU_3359684_0_0_1"/>
<name>W9HUI3_FUSOX</name>
<protein>
    <submittedName>
        <fullName evidence="1">Uncharacterized protein</fullName>
    </submittedName>
</protein>